<keyword evidence="3" id="KW-0143">Chaperone</keyword>
<organism evidence="5 6">
    <name type="scientific">Tritrichomonas musculus</name>
    <dbReference type="NCBI Taxonomy" id="1915356"/>
    <lineage>
        <taxon>Eukaryota</taxon>
        <taxon>Metamonada</taxon>
        <taxon>Parabasalia</taxon>
        <taxon>Tritrichomonadida</taxon>
        <taxon>Tritrichomonadidae</taxon>
        <taxon>Tritrichomonas</taxon>
    </lineage>
</organism>
<comment type="caution">
    <text evidence="5">The sequence shown here is derived from an EMBL/GenBank/DDBJ whole genome shotgun (WGS) entry which is preliminary data.</text>
</comment>
<feature type="signal peptide" evidence="4">
    <location>
        <begin position="1"/>
        <end position="15"/>
    </location>
</feature>
<evidence type="ECO:0000313" key="5">
    <source>
        <dbReference type="EMBL" id="KAK8875435.1"/>
    </source>
</evidence>
<proteinExistence type="predicted"/>
<protein>
    <recommendedName>
        <fullName evidence="7">DnaK protein</fullName>
    </recommendedName>
</protein>
<dbReference type="Gene3D" id="3.30.420.40">
    <property type="match status" value="2"/>
</dbReference>
<keyword evidence="2" id="KW-0067">ATP-binding</keyword>
<evidence type="ECO:0000256" key="2">
    <source>
        <dbReference type="ARBA" id="ARBA00022840"/>
    </source>
</evidence>
<reference evidence="5 6" key="1">
    <citation type="submission" date="2024-04" db="EMBL/GenBank/DDBJ databases">
        <title>Tritrichomonas musculus Genome.</title>
        <authorList>
            <person name="Alves-Ferreira E."/>
            <person name="Grigg M."/>
            <person name="Lorenzi H."/>
            <person name="Galac M."/>
        </authorList>
    </citation>
    <scope>NUCLEOTIDE SEQUENCE [LARGE SCALE GENOMIC DNA]</scope>
    <source>
        <strain evidence="5 6">EAF2021</strain>
    </source>
</reference>
<gene>
    <name evidence="5" type="ORF">M9Y10_005600</name>
</gene>
<dbReference type="EMBL" id="JAPFFF010000012">
    <property type="protein sequence ID" value="KAK8875435.1"/>
    <property type="molecule type" value="Genomic_DNA"/>
</dbReference>
<feature type="chain" id="PRO_5046343039" description="DnaK protein" evidence="4">
    <location>
        <begin position="16"/>
        <end position="685"/>
    </location>
</feature>
<dbReference type="Gene3D" id="3.90.640.10">
    <property type="entry name" value="Actin, Chain A, domain 4"/>
    <property type="match status" value="1"/>
</dbReference>
<dbReference type="InterPro" id="IPR043129">
    <property type="entry name" value="ATPase_NBD"/>
</dbReference>
<evidence type="ECO:0008006" key="7">
    <source>
        <dbReference type="Google" id="ProtNLM"/>
    </source>
</evidence>
<dbReference type="PANTHER" id="PTHR45639">
    <property type="entry name" value="HSC70CB, ISOFORM G-RELATED"/>
    <property type="match status" value="1"/>
</dbReference>
<sequence length="685" mass="78581">MIWIYLLSFIKSVSLQIDLGCESMRASMMERGSPVSIVMNSLGRRYTPAVAAILPISNDAPPLITDDDVKYFKRSVGDLSIVQRYPLNSTRFLPQLLGKNYSSSLISFFIKRSLVMPFDADDDNYLELIAYPEFFAAQLISSAINDCKMSKINRTVDELSLVVPKFLTHHQRTAFIRSAKLSTYNARLIDTFTAVGTLFAVERNQLFKKKSLYVCFIDIGASQIQVSIQEFTKTRNGTVINELGYAWNDTVGSYSIDCQIAKSIKREIQKQKQNVTFDDKAKQKILAAARRVKHELTLQPKVSLFLEDLLHGYDMTFTYSMDRLKKRCHREIKVLNDTFYKAFWNAGFDVAEDIDRIELVGGGTRSPLFIDFINKTMNFNGSIPVYRSLNTEEAAVIGAGYVIAASRKNYLSTNIKFNSIEAYNITAINSSTNRFVTFSYELNNNTQNLPIGIKPFIRTIDLGQKGRYEIINGRVKVYGCRKLTTSGLDKNKRYGVERILQAFEQTESKQKEKDKMIHEYDTYLIETREKLTKDNNVLQTSSPAERNEAIRLIANMQYQIQKNPDMEKSELDRMKSEIEISTAQIFKRANDKAEAPEAYQKLSDLLELVTSTVQEEWPKRNLRPKKKDLKRLGKLCSQAEKFLNQHEDNLDGVEVDDINLLYERLNKMFDYVQNNLKPTHHSTDL</sequence>
<dbReference type="InterPro" id="IPR013126">
    <property type="entry name" value="Hsp_70_fam"/>
</dbReference>
<dbReference type="PANTHER" id="PTHR45639:SF3">
    <property type="entry name" value="HYPOXIA UP-REGULATED PROTEIN 1"/>
    <property type="match status" value="1"/>
</dbReference>
<evidence type="ECO:0000256" key="1">
    <source>
        <dbReference type="ARBA" id="ARBA00022741"/>
    </source>
</evidence>
<evidence type="ECO:0000313" key="6">
    <source>
        <dbReference type="Proteomes" id="UP001470230"/>
    </source>
</evidence>
<name>A0ABR2JC58_9EUKA</name>
<keyword evidence="1" id="KW-0547">Nucleotide-binding</keyword>
<keyword evidence="6" id="KW-1185">Reference proteome</keyword>
<evidence type="ECO:0000256" key="4">
    <source>
        <dbReference type="SAM" id="SignalP"/>
    </source>
</evidence>
<dbReference type="Gene3D" id="3.30.30.30">
    <property type="match status" value="1"/>
</dbReference>
<dbReference type="Pfam" id="PF00012">
    <property type="entry name" value="HSP70"/>
    <property type="match status" value="1"/>
</dbReference>
<evidence type="ECO:0000256" key="3">
    <source>
        <dbReference type="ARBA" id="ARBA00023186"/>
    </source>
</evidence>
<dbReference type="Proteomes" id="UP001470230">
    <property type="component" value="Unassembled WGS sequence"/>
</dbReference>
<dbReference type="SUPFAM" id="SSF53067">
    <property type="entry name" value="Actin-like ATPase domain"/>
    <property type="match status" value="2"/>
</dbReference>
<accession>A0ABR2JC58</accession>
<keyword evidence="4" id="KW-0732">Signal</keyword>